<dbReference type="OrthoDB" id="271558at2"/>
<feature type="domain" description="Rubrerythrin diiron-binding" evidence="1">
    <location>
        <begin position="5"/>
        <end position="158"/>
    </location>
</feature>
<dbReference type="CDD" id="cd01045">
    <property type="entry name" value="Ferritin_like_AB"/>
    <property type="match status" value="1"/>
</dbReference>
<dbReference type="GO" id="GO:0016491">
    <property type="term" value="F:oxidoreductase activity"/>
    <property type="evidence" value="ECO:0007669"/>
    <property type="project" value="InterPro"/>
</dbReference>
<dbReference type="InterPro" id="IPR012347">
    <property type="entry name" value="Ferritin-like"/>
</dbReference>
<dbReference type="GO" id="GO:0046872">
    <property type="term" value="F:metal ion binding"/>
    <property type="evidence" value="ECO:0007669"/>
    <property type="project" value="InterPro"/>
</dbReference>
<sequence>MNDLDVLRQAILNEAEGAAFYAMAAEKTADTSSKEAFGYLKDQEVQHEEWLRSLYDRLVLQVASSSANLEWETLAEIEFIREAELRKKGKSPELFSQAGGKFKLALSDMAVFSAGALMEQASIDFYTKAAASTQNEEAKKIYTILVEWEGDHLNQLNEIHENLTELWIQEQDFSSSPKL</sequence>
<dbReference type="InterPro" id="IPR009078">
    <property type="entry name" value="Ferritin-like_SF"/>
</dbReference>
<dbReference type="HOGENOM" id="CLU_125830_0_0_9"/>
<keyword evidence="3" id="KW-1185">Reference proteome</keyword>
<dbReference type="SUPFAM" id="SSF47240">
    <property type="entry name" value="Ferritin-like"/>
    <property type="match status" value="1"/>
</dbReference>
<evidence type="ECO:0000313" key="3">
    <source>
        <dbReference type="Proteomes" id="UP000007488"/>
    </source>
</evidence>
<dbReference type="PANTHER" id="PTHR33531:SF7">
    <property type="entry name" value="HYPOTHETICAL MEMBRANE PROTEIN, CONSERVED"/>
    <property type="match status" value="1"/>
</dbReference>
<name>F0SUV2_SYNGF</name>
<dbReference type="KEGG" id="sgy:Sgly_2381"/>
<dbReference type="Gene3D" id="1.20.1260.10">
    <property type="match status" value="1"/>
</dbReference>
<dbReference type="RefSeq" id="WP_013625533.1">
    <property type="nucleotide sequence ID" value="NC_015172.1"/>
</dbReference>
<organism evidence="2 3">
    <name type="scientific">Syntrophobotulus glycolicus (strain DSM 8271 / FlGlyR)</name>
    <dbReference type="NCBI Taxonomy" id="645991"/>
    <lineage>
        <taxon>Bacteria</taxon>
        <taxon>Bacillati</taxon>
        <taxon>Bacillota</taxon>
        <taxon>Clostridia</taxon>
        <taxon>Eubacteriales</taxon>
        <taxon>Desulfitobacteriaceae</taxon>
        <taxon>Syntrophobotulus</taxon>
    </lineage>
</organism>
<reference evidence="2 3" key="1">
    <citation type="journal article" date="2011" name="Stand. Genomic Sci.">
        <title>Complete genome sequence of Syntrophobotulus glycolicus type strain (FlGlyR).</title>
        <authorList>
            <person name="Han C."/>
            <person name="Mwirichia R."/>
            <person name="Chertkov O."/>
            <person name="Held B."/>
            <person name="Lapidus A."/>
            <person name="Nolan M."/>
            <person name="Lucas S."/>
            <person name="Hammon N."/>
            <person name="Deshpande S."/>
            <person name="Cheng J.F."/>
            <person name="Tapia R."/>
            <person name="Goodwin L."/>
            <person name="Pitluck S."/>
            <person name="Huntemann M."/>
            <person name="Liolios K."/>
            <person name="Ivanova N."/>
            <person name="Pagani I."/>
            <person name="Mavromatis K."/>
            <person name="Ovchinikova G."/>
            <person name="Pati A."/>
            <person name="Chen A."/>
            <person name="Palaniappan K."/>
            <person name="Land M."/>
            <person name="Hauser L."/>
            <person name="Brambilla E.M."/>
            <person name="Rohde M."/>
            <person name="Spring S."/>
            <person name="Sikorski J."/>
            <person name="Goker M."/>
            <person name="Woyke T."/>
            <person name="Bristow J."/>
            <person name="Eisen J.A."/>
            <person name="Markowitz V."/>
            <person name="Hugenholtz P."/>
            <person name="Kyrpides N.C."/>
            <person name="Klenk H.P."/>
            <person name="Detter J.C."/>
        </authorList>
    </citation>
    <scope>NUCLEOTIDE SEQUENCE [LARGE SCALE GENOMIC DNA]</scope>
    <source>
        <strain evidence="3">DSM 8271 / FlGlyR</strain>
    </source>
</reference>
<gene>
    <name evidence="2" type="ordered locus">Sgly_2381</name>
</gene>
<proteinExistence type="predicted"/>
<dbReference type="Pfam" id="PF02915">
    <property type="entry name" value="Rubrerythrin"/>
    <property type="match status" value="1"/>
</dbReference>
<dbReference type="Proteomes" id="UP000007488">
    <property type="component" value="Chromosome"/>
</dbReference>
<evidence type="ECO:0000313" key="2">
    <source>
        <dbReference type="EMBL" id="ADY56668.1"/>
    </source>
</evidence>
<accession>F0SUV2</accession>
<dbReference type="PANTHER" id="PTHR33531">
    <property type="entry name" value="RUBRERYTHRIN SUBFAMILY"/>
    <property type="match status" value="1"/>
</dbReference>
<evidence type="ECO:0000259" key="1">
    <source>
        <dbReference type="Pfam" id="PF02915"/>
    </source>
</evidence>
<dbReference type="STRING" id="645991.Sgly_2381"/>
<dbReference type="AlphaFoldDB" id="F0SUV2"/>
<dbReference type="eggNOG" id="COG1633">
    <property type="taxonomic scope" value="Bacteria"/>
</dbReference>
<protein>
    <submittedName>
        <fullName evidence="2">Rubrerythrin</fullName>
    </submittedName>
</protein>
<dbReference type="InterPro" id="IPR003251">
    <property type="entry name" value="Rr_diiron-bd_dom"/>
</dbReference>
<dbReference type="EMBL" id="CP002547">
    <property type="protein sequence ID" value="ADY56668.1"/>
    <property type="molecule type" value="Genomic_DNA"/>
</dbReference>
<reference evidence="3" key="2">
    <citation type="submission" date="2011-02" db="EMBL/GenBank/DDBJ databases">
        <title>The complete genome of Syntrophobotulus glycolicus DSM 8271.</title>
        <authorList>
            <person name="Lucas S."/>
            <person name="Copeland A."/>
            <person name="Lapidus A."/>
            <person name="Bruce D."/>
            <person name="Goodwin L."/>
            <person name="Pitluck S."/>
            <person name="Kyrpides N."/>
            <person name="Mavromatis K."/>
            <person name="Pagani I."/>
            <person name="Ivanova N."/>
            <person name="Mikhailova N."/>
            <person name="Chertkov O."/>
            <person name="Held B."/>
            <person name="Detter J.C."/>
            <person name="Tapia R."/>
            <person name="Han C."/>
            <person name="Land M."/>
            <person name="Hauser L."/>
            <person name="Markowitz V."/>
            <person name="Cheng J.-F."/>
            <person name="Hugenholtz P."/>
            <person name="Woyke T."/>
            <person name="Wu D."/>
            <person name="Spring S."/>
            <person name="Schroeder M."/>
            <person name="Brambilla E."/>
            <person name="Klenk H.-P."/>
            <person name="Eisen J.A."/>
        </authorList>
    </citation>
    <scope>NUCLEOTIDE SEQUENCE [LARGE SCALE GENOMIC DNA]</scope>
    <source>
        <strain evidence="3">DSM 8271 / FlGlyR</strain>
    </source>
</reference>